<organism evidence="3 4">
    <name type="scientific">Rhododendron griersonianum</name>
    <dbReference type="NCBI Taxonomy" id="479676"/>
    <lineage>
        <taxon>Eukaryota</taxon>
        <taxon>Viridiplantae</taxon>
        <taxon>Streptophyta</taxon>
        <taxon>Embryophyta</taxon>
        <taxon>Tracheophyta</taxon>
        <taxon>Spermatophyta</taxon>
        <taxon>Magnoliopsida</taxon>
        <taxon>eudicotyledons</taxon>
        <taxon>Gunneridae</taxon>
        <taxon>Pentapetalae</taxon>
        <taxon>asterids</taxon>
        <taxon>Ericales</taxon>
        <taxon>Ericaceae</taxon>
        <taxon>Ericoideae</taxon>
        <taxon>Rhodoreae</taxon>
        <taxon>Rhododendron</taxon>
    </lineage>
</organism>
<comment type="caution">
    <text evidence="3">The sequence shown here is derived from an EMBL/GenBank/DDBJ whole genome shotgun (WGS) entry which is preliminary data.</text>
</comment>
<feature type="compositionally biased region" description="Basic and acidic residues" evidence="2">
    <location>
        <begin position="58"/>
        <end position="84"/>
    </location>
</feature>
<evidence type="ECO:0000256" key="2">
    <source>
        <dbReference type="SAM" id="MobiDB-lite"/>
    </source>
</evidence>
<protein>
    <submittedName>
        <fullName evidence="3">Uncharacterized protein</fullName>
    </submittedName>
</protein>
<evidence type="ECO:0000313" key="4">
    <source>
        <dbReference type="Proteomes" id="UP000823749"/>
    </source>
</evidence>
<feature type="compositionally biased region" description="Low complexity" evidence="2">
    <location>
        <begin position="85"/>
        <end position="95"/>
    </location>
</feature>
<dbReference type="AlphaFoldDB" id="A0AAV6I5P8"/>
<feature type="coiled-coil region" evidence="1">
    <location>
        <begin position="1"/>
        <end position="28"/>
    </location>
</feature>
<reference evidence="3" key="1">
    <citation type="submission" date="2020-08" db="EMBL/GenBank/DDBJ databases">
        <title>Plant Genome Project.</title>
        <authorList>
            <person name="Zhang R.-G."/>
        </authorList>
    </citation>
    <scope>NUCLEOTIDE SEQUENCE</scope>
    <source>
        <strain evidence="3">WSP0</strain>
        <tissue evidence="3">Leaf</tissue>
    </source>
</reference>
<name>A0AAV6I5P8_9ERIC</name>
<dbReference type="Proteomes" id="UP000823749">
    <property type="component" value="Chromosome 11"/>
</dbReference>
<keyword evidence="1" id="KW-0175">Coiled coil</keyword>
<evidence type="ECO:0000256" key="1">
    <source>
        <dbReference type="SAM" id="Coils"/>
    </source>
</evidence>
<evidence type="ECO:0000313" key="3">
    <source>
        <dbReference type="EMBL" id="KAG5523906.1"/>
    </source>
</evidence>
<feature type="region of interest" description="Disordered" evidence="2">
    <location>
        <begin position="58"/>
        <end position="119"/>
    </location>
</feature>
<keyword evidence="4" id="KW-1185">Reference proteome</keyword>
<accession>A0AAV6I5P8</accession>
<sequence>MADLQARMQILEDEVAHLREVVMLLRAQLSSHQSTTHMLQKAVSSLQDDVFEAKMEALDPEFRSYKPAKEEGDSDNHSDDRSDAANDASDVVNSEGGDDGGNNEVDDAAFDVFNRNNSD</sequence>
<proteinExistence type="predicted"/>
<gene>
    <name evidence="3" type="ORF">RHGRI_030790</name>
</gene>
<dbReference type="EMBL" id="JACTNZ010000011">
    <property type="protein sequence ID" value="KAG5523906.1"/>
    <property type="molecule type" value="Genomic_DNA"/>
</dbReference>